<dbReference type="InterPro" id="IPR036388">
    <property type="entry name" value="WH-like_DNA-bd_sf"/>
</dbReference>
<gene>
    <name evidence="6" type="primary">hutC</name>
    <name evidence="6" type="ORF">GEV47_04260</name>
</gene>
<dbReference type="Gene3D" id="3.40.1410.10">
    <property type="entry name" value="Chorismate lyase-like"/>
    <property type="match status" value="1"/>
</dbReference>
<evidence type="ECO:0000256" key="3">
    <source>
        <dbReference type="ARBA" id="ARBA00023163"/>
    </source>
</evidence>
<dbReference type="FunFam" id="1.10.10.10:FF:000079">
    <property type="entry name" value="GntR family transcriptional regulator"/>
    <property type="match status" value="1"/>
</dbReference>
<dbReference type="RefSeq" id="WP_153233430.1">
    <property type="nucleotide sequence ID" value="NZ_WINI01000001.1"/>
</dbReference>
<evidence type="ECO:0000313" key="7">
    <source>
        <dbReference type="Proteomes" id="UP000451565"/>
    </source>
</evidence>
<dbReference type="Pfam" id="PF00392">
    <property type="entry name" value="GntR"/>
    <property type="match status" value="1"/>
</dbReference>
<dbReference type="InterPro" id="IPR050679">
    <property type="entry name" value="Bact_HTH_transcr_reg"/>
</dbReference>
<evidence type="ECO:0000259" key="5">
    <source>
        <dbReference type="PROSITE" id="PS50949"/>
    </source>
</evidence>
<accession>A0A843YQX4</accession>
<dbReference type="SMART" id="SM00866">
    <property type="entry name" value="UTRA"/>
    <property type="match status" value="1"/>
</dbReference>
<dbReference type="GO" id="GO:0006547">
    <property type="term" value="P:L-histidine metabolic process"/>
    <property type="evidence" value="ECO:0007669"/>
    <property type="project" value="UniProtKB-UniRule"/>
</dbReference>
<dbReference type="InterPro" id="IPR000524">
    <property type="entry name" value="Tscrpt_reg_HTH_GntR"/>
</dbReference>
<comment type="caution">
    <text evidence="6">The sequence shown here is derived from an EMBL/GenBank/DDBJ whole genome shotgun (WGS) entry which is preliminary data.</text>
</comment>
<dbReference type="InterPro" id="IPR010248">
    <property type="entry name" value="His_ut_repres"/>
</dbReference>
<dbReference type="GO" id="GO:0003700">
    <property type="term" value="F:DNA-binding transcription factor activity"/>
    <property type="evidence" value="ECO:0007669"/>
    <property type="project" value="UniProtKB-UniRule"/>
</dbReference>
<dbReference type="SUPFAM" id="SSF64288">
    <property type="entry name" value="Chorismate lyase-like"/>
    <property type="match status" value="1"/>
</dbReference>
<dbReference type="InterPro" id="IPR011663">
    <property type="entry name" value="UTRA"/>
</dbReference>
<dbReference type="PANTHER" id="PTHR44846">
    <property type="entry name" value="MANNOSYL-D-GLYCERATE TRANSPORT/METABOLISM SYSTEM REPRESSOR MNGR-RELATED"/>
    <property type="match status" value="1"/>
</dbReference>
<dbReference type="CDD" id="cd07377">
    <property type="entry name" value="WHTH_GntR"/>
    <property type="match status" value="1"/>
</dbReference>
<dbReference type="InterPro" id="IPR028978">
    <property type="entry name" value="Chorismate_lyase_/UTRA_dom_sf"/>
</dbReference>
<evidence type="ECO:0000256" key="1">
    <source>
        <dbReference type="ARBA" id="ARBA00023015"/>
    </source>
</evidence>
<dbReference type="Pfam" id="PF07702">
    <property type="entry name" value="UTRA"/>
    <property type="match status" value="1"/>
</dbReference>
<keyword evidence="2" id="KW-0238">DNA-binding</keyword>
<dbReference type="GO" id="GO:0045892">
    <property type="term" value="P:negative regulation of DNA-templated transcription"/>
    <property type="evidence" value="ECO:0007669"/>
    <property type="project" value="UniProtKB-UniRule"/>
</dbReference>
<dbReference type="AlphaFoldDB" id="A0A843YQX4"/>
<sequence length="235" mass="26811">MGKTLAKAIPAFQQVKDHVLQKIHNGTWKPGDLIPSERELMQQFGLSRMTVNRALRELTDNQMLVRTQGSGTYVAEGKHQSTLVEIRSIDDEVVARGHRYRSQVLALEVSKTPAALSALEFKTDSVFHSSIVHFADDIPIQLEDRYTNPTLFPEYLEQDFHHVTPNHYMMQVAPMHRAEYSLESKMPDATVRKRLQMEIGEPCLVLSRRTWVRDAVATSVTLWHPGSRFRFTGGL</sequence>
<protein>
    <recommendedName>
        <fullName evidence="4">Histidine utilization repressor</fullName>
    </recommendedName>
</protein>
<reference evidence="6 7" key="1">
    <citation type="submission" date="2019-10" db="EMBL/GenBank/DDBJ databases">
        <title>Glaciimonas soli sp. nov., a psychrophilic bacterium isolated from the forest soil of a high elevation mountain in Taiwan.</title>
        <authorList>
            <person name="Wang L.-T."/>
            <person name="Shieh W.Y."/>
        </authorList>
    </citation>
    <scope>NUCLEOTIDE SEQUENCE [LARGE SCALE GENOMIC DNA]</scope>
    <source>
        <strain evidence="6 7">GS1</strain>
    </source>
</reference>
<dbReference type="EMBL" id="WINI01000001">
    <property type="protein sequence ID" value="MQQ99897.1"/>
    <property type="molecule type" value="Genomic_DNA"/>
</dbReference>
<proteinExistence type="predicted"/>
<dbReference type="NCBIfam" id="TIGR02018">
    <property type="entry name" value="his_ut_repres"/>
    <property type="match status" value="1"/>
</dbReference>
<dbReference type="Proteomes" id="UP000451565">
    <property type="component" value="Unassembled WGS sequence"/>
</dbReference>
<name>A0A843YQX4_9BURK</name>
<evidence type="ECO:0000313" key="6">
    <source>
        <dbReference type="EMBL" id="MQQ99897.1"/>
    </source>
</evidence>
<evidence type="ECO:0000256" key="2">
    <source>
        <dbReference type="ARBA" id="ARBA00023125"/>
    </source>
</evidence>
<dbReference type="GO" id="GO:0003677">
    <property type="term" value="F:DNA binding"/>
    <property type="evidence" value="ECO:0007669"/>
    <property type="project" value="UniProtKB-UniRule"/>
</dbReference>
<evidence type="ECO:0000256" key="4">
    <source>
        <dbReference type="NCBIfam" id="TIGR02018"/>
    </source>
</evidence>
<dbReference type="PANTHER" id="PTHR44846:SF16">
    <property type="entry name" value="TRANSCRIPTIONAL REGULATOR PHNF-RELATED"/>
    <property type="match status" value="1"/>
</dbReference>
<dbReference type="Gene3D" id="1.10.10.10">
    <property type="entry name" value="Winged helix-like DNA-binding domain superfamily/Winged helix DNA-binding domain"/>
    <property type="match status" value="1"/>
</dbReference>
<dbReference type="PROSITE" id="PS50949">
    <property type="entry name" value="HTH_GNTR"/>
    <property type="match status" value="1"/>
</dbReference>
<dbReference type="PRINTS" id="PR00035">
    <property type="entry name" value="HTHGNTR"/>
</dbReference>
<dbReference type="SMART" id="SM00345">
    <property type="entry name" value="HTH_GNTR"/>
    <property type="match status" value="1"/>
</dbReference>
<dbReference type="SUPFAM" id="SSF46785">
    <property type="entry name" value="Winged helix' DNA-binding domain"/>
    <property type="match status" value="1"/>
</dbReference>
<keyword evidence="3" id="KW-0804">Transcription</keyword>
<dbReference type="InterPro" id="IPR036390">
    <property type="entry name" value="WH_DNA-bd_sf"/>
</dbReference>
<feature type="domain" description="HTH gntR-type" evidence="5">
    <location>
        <begin position="9"/>
        <end position="77"/>
    </location>
</feature>
<keyword evidence="1" id="KW-0805">Transcription regulation</keyword>
<dbReference type="OrthoDB" id="9808698at2"/>
<organism evidence="6 7">
    <name type="scientific">Glaciimonas soli</name>
    <dbReference type="NCBI Taxonomy" id="2590999"/>
    <lineage>
        <taxon>Bacteria</taxon>
        <taxon>Pseudomonadati</taxon>
        <taxon>Pseudomonadota</taxon>
        <taxon>Betaproteobacteria</taxon>
        <taxon>Burkholderiales</taxon>
        <taxon>Oxalobacteraceae</taxon>
        <taxon>Glaciimonas</taxon>
    </lineage>
</organism>
<keyword evidence="7" id="KW-1185">Reference proteome</keyword>